<dbReference type="RefSeq" id="WP_132371619.1">
    <property type="nucleotide sequence ID" value="NZ_SMAN01000008.1"/>
</dbReference>
<name>A0A4R3N2V0_9BACI</name>
<keyword evidence="3 5" id="KW-0378">Hydrolase</keyword>
<dbReference type="GO" id="GO:0006308">
    <property type="term" value="P:DNA catabolic process"/>
    <property type="evidence" value="ECO:0007669"/>
    <property type="project" value="UniProtKB-UniRule"/>
</dbReference>
<evidence type="ECO:0000256" key="2">
    <source>
        <dbReference type="ARBA" id="ARBA00022722"/>
    </source>
</evidence>
<dbReference type="InterPro" id="IPR025824">
    <property type="entry name" value="OB-fold_nuc-bd_dom"/>
</dbReference>
<evidence type="ECO:0000259" key="8">
    <source>
        <dbReference type="Pfam" id="PF13742"/>
    </source>
</evidence>
<comment type="function">
    <text evidence="5">Bidirectionally degrades single-stranded DNA into large acid-insoluble oligonucleotides, which are then degraded further into small acid-soluble oligonucleotides.</text>
</comment>
<evidence type="ECO:0000256" key="6">
    <source>
        <dbReference type="RuleBase" id="RU004355"/>
    </source>
</evidence>
<sequence length="451" mass="52148">MMEDRYLTVTALTKYIKRKIEMDSHLKQVWLKGEISNFKRHSRGHMYFTLKDDLSRIQAVMFAGSNRHLKFSPKDGMNVLVRGEVGVYEPHGQYQLYVHDMQPGGVGALYLAFEELKKKLEKEGLFAADRKKPIPRFPEHIGIITSPTGAAIRDIWTTLNRRYPIVKKTLIPVLVQGEHAAKSIVDAIERANEHNLFDVLIVGRGGGSIEELWCFNEEMVARAIARSRIPVISAVGHETDYTISDFVADLRAPTPTGAAELAVPDRQEILKRIQYLKNRLDRSLHVSIQSKKDYLSSLKQSYAFRYPEVLMRQKEQELDRHYDKLMKEWNNYFSRKVELHNSLGKRLQTMHPDRKIAETENILHALISRYNRAMRNQLTYKKKSFQNQIDKLSLLNPLDIMKRGYAIPFNKEGHIVRTVKQIQPGDKIDVKLADGTLDCQVWGLEEEDNHE</sequence>
<dbReference type="CDD" id="cd04489">
    <property type="entry name" value="ExoVII_LU_OBF"/>
    <property type="match status" value="1"/>
</dbReference>
<keyword evidence="10" id="KW-1185">Reference proteome</keyword>
<dbReference type="NCBIfam" id="TIGR00237">
    <property type="entry name" value="xseA"/>
    <property type="match status" value="1"/>
</dbReference>
<comment type="catalytic activity">
    <reaction evidence="5 6">
        <text>Exonucleolytic cleavage in either 5'- to 3'- or 3'- to 5'-direction to yield nucleoside 5'-phosphates.</text>
        <dbReference type="EC" id="3.1.11.6"/>
    </reaction>
</comment>
<protein>
    <recommendedName>
        <fullName evidence="5">Exodeoxyribonuclease 7 large subunit</fullName>
        <ecNumber evidence="5">3.1.11.6</ecNumber>
    </recommendedName>
    <alternativeName>
        <fullName evidence="5">Exodeoxyribonuclease VII large subunit</fullName>
        <shortName evidence="5">Exonuclease VII large subunit</shortName>
    </alternativeName>
</protein>
<dbReference type="InterPro" id="IPR003753">
    <property type="entry name" value="Exonuc_VII_L"/>
</dbReference>
<dbReference type="PANTHER" id="PTHR30008:SF0">
    <property type="entry name" value="EXODEOXYRIBONUCLEASE 7 LARGE SUBUNIT"/>
    <property type="match status" value="1"/>
</dbReference>
<dbReference type="GO" id="GO:0003676">
    <property type="term" value="F:nucleic acid binding"/>
    <property type="evidence" value="ECO:0007669"/>
    <property type="project" value="InterPro"/>
</dbReference>
<evidence type="ECO:0000256" key="3">
    <source>
        <dbReference type="ARBA" id="ARBA00022801"/>
    </source>
</evidence>
<evidence type="ECO:0000259" key="7">
    <source>
        <dbReference type="Pfam" id="PF02601"/>
    </source>
</evidence>
<feature type="domain" description="OB-fold nucleic acid binding" evidence="8">
    <location>
        <begin position="7"/>
        <end position="102"/>
    </location>
</feature>
<reference evidence="9 10" key="1">
    <citation type="submission" date="2019-03" db="EMBL/GenBank/DDBJ databases">
        <title>Genomic Encyclopedia of Type Strains, Phase IV (KMG-IV): sequencing the most valuable type-strain genomes for metagenomic binning, comparative biology and taxonomic classification.</title>
        <authorList>
            <person name="Goeker M."/>
        </authorList>
    </citation>
    <scope>NUCLEOTIDE SEQUENCE [LARGE SCALE GENOMIC DNA]</scope>
    <source>
        <strain evidence="9 10">DSM 25894</strain>
    </source>
</reference>
<dbReference type="Proteomes" id="UP000294650">
    <property type="component" value="Unassembled WGS sequence"/>
</dbReference>
<comment type="caution">
    <text evidence="9">The sequence shown here is derived from an EMBL/GenBank/DDBJ whole genome shotgun (WGS) entry which is preliminary data.</text>
</comment>
<keyword evidence="1 5" id="KW-0963">Cytoplasm</keyword>
<feature type="domain" description="Exonuclease VII large subunit C-terminal" evidence="7">
    <location>
        <begin position="125"/>
        <end position="440"/>
    </location>
</feature>
<comment type="subunit">
    <text evidence="5">Heterooligomer composed of large and small subunits.</text>
</comment>
<dbReference type="GO" id="GO:0008855">
    <property type="term" value="F:exodeoxyribonuclease VII activity"/>
    <property type="evidence" value="ECO:0007669"/>
    <property type="project" value="UniProtKB-UniRule"/>
</dbReference>
<dbReference type="HAMAP" id="MF_00378">
    <property type="entry name" value="Exonuc_7_L"/>
    <property type="match status" value="1"/>
</dbReference>
<dbReference type="EC" id="3.1.11.6" evidence="5"/>
<dbReference type="OrthoDB" id="9802795at2"/>
<accession>A0A4R3N2V0</accession>
<dbReference type="EMBL" id="SMAN01000008">
    <property type="protein sequence ID" value="TCT22617.1"/>
    <property type="molecule type" value="Genomic_DNA"/>
</dbReference>
<dbReference type="PANTHER" id="PTHR30008">
    <property type="entry name" value="EXODEOXYRIBONUCLEASE 7 LARGE SUBUNIT"/>
    <property type="match status" value="1"/>
</dbReference>
<comment type="similarity">
    <text evidence="5 6">Belongs to the XseA family.</text>
</comment>
<comment type="subcellular location">
    <subcellularLocation>
        <location evidence="5 6">Cytoplasm</location>
    </subcellularLocation>
</comment>
<dbReference type="GO" id="GO:0009318">
    <property type="term" value="C:exodeoxyribonuclease VII complex"/>
    <property type="evidence" value="ECO:0007669"/>
    <property type="project" value="UniProtKB-UniRule"/>
</dbReference>
<keyword evidence="2 5" id="KW-0540">Nuclease</keyword>
<gene>
    <name evidence="5" type="primary">xseA</name>
    <name evidence="9" type="ORF">EDD68_10837</name>
</gene>
<organism evidence="9 10">
    <name type="scientific">Melghiribacillus thermohalophilus</name>
    <dbReference type="NCBI Taxonomy" id="1324956"/>
    <lineage>
        <taxon>Bacteria</taxon>
        <taxon>Bacillati</taxon>
        <taxon>Bacillota</taxon>
        <taxon>Bacilli</taxon>
        <taxon>Bacillales</taxon>
        <taxon>Bacillaceae</taxon>
        <taxon>Melghiribacillus</taxon>
    </lineage>
</organism>
<keyword evidence="4 5" id="KW-0269">Exonuclease</keyword>
<proteinExistence type="inferred from homology"/>
<evidence type="ECO:0000256" key="5">
    <source>
        <dbReference type="HAMAP-Rule" id="MF_00378"/>
    </source>
</evidence>
<dbReference type="InterPro" id="IPR020579">
    <property type="entry name" value="Exonuc_VII_lsu_C"/>
</dbReference>
<dbReference type="Pfam" id="PF13742">
    <property type="entry name" value="tRNA_anti_2"/>
    <property type="match status" value="1"/>
</dbReference>
<dbReference type="GO" id="GO:0005737">
    <property type="term" value="C:cytoplasm"/>
    <property type="evidence" value="ECO:0007669"/>
    <property type="project" value="UniProtKB-SubCell"/>
</dbReference>
<evidence type="ECO:0000256" key="1">
    <source>
        <dbReference type="ARBA" id="ARBA00022490"/>
    </source>
</evidence>
<evidence type="ECO:0000256" key="4">
    <source>
        <dbReference type="ARBA" id="ARBA00022839"/>
    </source>
</evidence>
<evidence type="ECO:0000313" key="10">
    <source>
        <dbReference type="Proteomes" id="UP000294650"/>
    </source>
</evidence>
<evidence type="ECO:0000313" key="9">
    <source>
        <dbReference type="EMBL" id="TCT22617.1"/>
    </source>
</evidence>
<dbReference type="AlphaFoldDB" id="A0A4R3N2V0"/>
<dbReference type="Pfam" id="PF02601">
    <property type="entry name" value="Exonuc_VII_L"/>
    <property type="match status" value="1"/>
</dbReference>